<dbReference type="Pfam" id="PF01755">
    <property type="entry name" value="Glyco_transf_25"/>
    <property type="match status" value="1"/>
</dbReference>
<protein>
    <submittedName>
        <fullName evidence="5">Glycosyl transferase family 25</fullName>
    </submittedName>
</protein>
<dbReference type="UniPathway" id="UPA00501"/>
<comment type="pathway">
    <text evidence="1">Bacterial outer membrane biogenesis; lipooligosaccharide biosynthesis.</text>
</comment>
<keyword evidence="5" id="KW-0808">Transferase</keyword>
<keyword evidence="6" id="KW-1185">Reference proteome</keyword>
<accession>A0A4R6R662</accession>
<dbReference type="OrthoDB" id="119742at2"/>
<dbReference type="InterPro" id="IPR002654">
    <property type="entry name" value="Glyco_trans_25"/>
</dbReference>
<proteinExistence type="predicted"/>
<evidence type="ECO:0000259" key="4">
    <source>
        <dbReference type="Pfam" id="PF01755"/>
    </source>
</evidence>
<gene>
    <name evidence="5" type="ORF">EV672_108114</name>
</gene>
<comment type="caution">
    <text evidence="5">The sequence shown here is derived from an EMBL/GenBank/DDBJ whole genome shotgun (WGS) entry which is preliminary data.</text>
</comment>
<dbReference type="CDD" id="cd06532">
    <property type="entry name" value="Glyco_transf_25"/>
    <property type="match status" value="1"/>
</dbReference>
<dbReference type="UniPathway" id="UPA00820"/>
<evidence type="ECO:0000313" key="6">
    <source>
        <dbReference type="Proteomes" id="UP000294593"/>
    </source>
</evidence>
<evidence type="ECO:0000256" key="2">
    <source>
        <dbReference type="ARBA" id="ARBA00005222"/>
    </source>
</evidence>
<dbReference type="GO" id="GO:0016740">
    <property type="term" value="F:transferase activity"/>
    <property type="evidence" value="ECO:0007669"/>
    <property type="project" value="UniProtKB-KW"/>
</dbReference>
<dbReference type="GO" id="GO:0009103">
    <property type="term" value="P:lipopolysaccharide biosynthetic process"/>
    <property type="evidence" value="ECO:0007669"/>
    <property type="project" value="UniProtKB-KW"/>
</dbReference>
<dbReference type="EMBL" id="SNXW01000008">
    <property type="protein sequence ID" value="TDP81329.1"/>
    <property type="molecule type" value="Genomic_DNA"/>
</dbReference>
<comment type="pathway">
    <text evidence="2">Glycan metabolism; lacto-N-neotetraose biosynthesis.</text>
</comment>
<name>A0A4R6R662_9BURK</name>
<feature type="domain" description="Glycosyl transferase family 25" evidence="4">
    <location>
        <begin position="15"/>
        <end position="111"/>
    </location>
</feature>
<evidence type="ECO:0000313" key="5">
    <source>
        <dbReference type="EMBL" id="TDP81329.1"/>
    </source>
</evidence>
<sequence>MASPAPPPAQPMPLHVFLINLDRSADRLARCAPLLDALGVTWERVPGIEGKRLDAARLAALNPHPAPHGEWFRPLTPGEIGCFLSHLRCWQLIAERGLDCALVLEDDFQTHDICTLQNLQALADSATGAHPWDVLKLTRLRQGAKRVGSVGQVSGDAGQGTPLALCFGGKGPEDGTAYLVSRRGAAKLTPKREHLLRPVDFELKHHWERDLTVYSASPDLFWQVGADIAASVIGGGRAEYRDYPPLRKAQVYLRKHRYHMRFWLANKLGLGRRNVLG</sequence>
<reference evidence="5 6" key="1">
    <citation type="submission" date="2019-03" db="EMBL/GenBank/DDBJ databases">
        <title>Genomic Encyclopedia of Type Strains, Phase IV (KMG-IV): sequencing the most valuable type-strain genomes for metagenomic binning, comparative biology and taxonomic classification.</title>
        <authorList>
            <person name="Goeker M."/>
        </authorList>
    </citation>
    <scope>NUCLEOTIDE SEQUENCE [LARGE SCALE GENOMIC DNA]</scope>
    <source>
        <strain evidence="5 6">DSM 11901</strain>
    </source>
</reference>
<dbReference type="Proteomes" id="UP000294593">
    <property type="component" value="Unassembled WGS sequence"/>
</dbReference>
<organism evidence="5 6">
    <name type="scientific">Aquabacterium commune</name>
    <dbReference type="NCBI Taxonomy" id="70586"/>
    <lineage>
        <taxon>Bacteria</taxon>
        <taxon>Pseudomonadati</taxon>
        <taxon>Pseudomonadota</taxon>
        <taxon>Betaproteobacteria</taxon>
        <taxon>Burkholderiales</taxon>
        <taxon>Aquabacterium</taxon>
    </lineage>
</organism>
<dbReference type="AlphaFoldDB" id="A0A4R6R662"/>
<keyword evidence="3" id="KW-0448">Lipopolysaccharide biosynthesis</keyword>
<evidence type="ECO:0000256" key="1">
    <source>
        <dbReference type="ARBA" id="ARBA00005068"/>
    </source>
</evidence>
<evidence type="ECO:0000256" key="3">
    <source>
        <dbReference type="ARBA" id="ARBA00022985"/>
    </source>
</evidence>